<organism evidence="8">
    <name type="scientific">Darwinula stevensoni</name>
    <dbReference type="NCBI Taxonomy" id="69355"/>
    <lineage>
        <taxon>Eukaryota</taxon>
        <taxon>Metazoa</taxon>
        <taxon>Ecdysozoa</taxon>
        <taxon>Arthropoda</taxon>
        <taxon>Crustacea</taxon>
        <taxon>Oligostraca</taxon>
        <taxon>Ostracoda</taxon>
        <taxon>Podocopa</taxon>
        <taxon>Podocopida</taxon>
        <taxon>Darwinulocopina</taxon>
        <taxon>Darwinuloidea</taxon>
        <taxon>Darwinulidae</taxon>
        <taxon>Darwinula</taxon>
    </lineage>
</organism>
<name>A0A7R8X924_9CRUS</name>
<dbReference type="SUPFAM" id="SSF52833">
    <property type="entry name" value="Thioredoxin-like"/>
    <property type="match status" value="1"/>
</dbReference>
<gene>
    <name evidence="8" type="ORF">DSTB1V02_LOCUS5913</name>
</gene>
<accession>A0A7R8X924</accession>
<proteinExistence type="inferred from homology"/>
<dbReference type="AlphaFoldDB" id="A0A7R8X924"/>
<evidence type="ECO:0000256" key="6">
    <source>
        <dbReference type="ARBA" id="ARBA00040775"/>
    </source>
</evidence>
<sequence length="64" mass="7435">MHAFVKSDRPRKFPGLEIFYKRGQDPIIKLMDDAGHVEETLSIDKWNTDSLEEFLTEALQQDPS</sequence>
<evidence type="ECO:0000256" key="1">
    <source>
        <dbReference type="ARBA" id="ARBA00004319"/>
    </source>
</evidence>
<evidence type="ECO:0000256" key="4">
    <source>
        <dbReference type="ARBA" id="ARBA00022824"/>
    </source>
</evidence>
<evidence type="ECO:0000256" key="3">
    <source>
        <dbReference type="ARBA" id="ARBA00022729"/>
    </source>
</evidence>
<dbReference type="PANTHER" id="PTHR13077">
    <property type="entry name" value="SELENOPROTEIN F"/>
    <property type="match status" value="1"/>
</dbReference>
<dbReference type="Pfam" id="PF08806">
    <property type="entry name" value="Sep15_SelM"/>
    <property type="match status" value="1"/>
</dbReference>
<protein>
    <recommendedName>
        <fullName evidence="6">Selenoprotein F</fullName>
    </recommendedName>
</protein>
<dbReference type="InterPro" id="IPR039992">
    <property type="entry name" value="Sep15_SelM"/>
</dbReference>
<evidence type="ECO:0000259" key="7">
    <source>
        <dbReference type="Pfam" id="PF08806"/>
    </source>
</evidence>
<dbReference type="Gene3D" id="3.40.30.50">
    <property type="entry name" value="Sep15/SelM thioredoxin-like domain, active-site redox motif"/>
    <property type="match status" value="1"/>
</dbReference>
<dbReference type="GO" id="GO:0005788">
    <property type="term" value="C:endoplasmic reticulum lumen"/>
    <property type="evidence" value="ECO:0007669"/>
    <property type="project" value="UniProtKB-SubCell"/>
</dbReference>
<dbReference type="GO" id="GO:0016491">
    <property type="term" value="F:oxidoreductase activity"/>
    <property type="evidence" value="ECO:0007669"/>
    <property type="project" value="TreeGrafter"/>
</dbReference>
<comment type="subcellular location">
    <subcellularLocation>
        <location evidence="1">Endoplasmic reticulum lumen</location>
    </subcellularLocation>
</comment>
<evidence type="ECO:0000256" key="5">
    <source>
        <dbReference type="ARBA" id="ARBA00022933"/>
    </source>
</evidence>
<dbReference type="OrthoDB" id="1910009at2759"/>
<dbReference type="PANTHER" id="PTHR13077:SF6">
    <property type="entry name" value="SELENOPROTEIN F"/>
    <property type="match status" value="1"/>
</dbReference>
<keyword evidence="5" id="KW-0712">Selenocysteine</keyword>
<keyword evidence="4" id="KW-0256">Endoplasmic reticulum</keyword>
<keyword evidence="9" id="KW-1185">Reference proteome</keyword>
<dbReference type="Proteomes" id="UP000677054">
    <property type="component" value="Unassembled WGS sequence"/>
</dbReference>
<evidence type="ECO:0000256" key="2">
    <source>
        <dbReference type="ARBA" id="ARBA00005742"/>
    </source>
</evidence>
<evidence type="ECO:0000313" key="9">
    <source>
        <dbReference type="Proteomes" id="UP000677054"/>
    </source>
</evidence>
<comment type="similarity">
    <text evidence="2">Belongs to the selenoprotein M/F family.</text>
</comment>
<reference evidence="8" key="1">
    <citation type="submission" date="2020-11" db="EMBL/GenBank/DDBJ databases">
        <authorList>
            <person name="Tran Van P."/>
        </authorList>
    </citation>
    <scope>NUCLEOTIDE SEQUENCE</scope>
</reference>
<dbReference type="InterPro" id="IPR038219">
    <property type="entry name" value="Sep15/SelM_sf"/>
</dbReference>
<keyword evidence="3" id="KW-0732">Signal</keyword>
<dbReference type="InterPro" id="IPR014912">
    <property type="entry name" value="Sep15_SelM_dom"/>
</dbReference>
<evidence type="ECO:0000313" key="8">
    <source>
        <dbReference type="EMBL" id="CAD7246049.1"/>
    </source>
</evidence>
<feature type="domain" description="Selenoprotein F/M" evidence="7">
    <location>
        <begin position="2"/>
        <end position="59"/>
    </location>
</feature>
<dbReference type="EMBL" id="LR900540">
    <property type="protein sequence ID" value="CAD7246049.1"/>
    <property type="molecule type" value="Genomic_DNA"/>
</dbReference>
<dbReference type="InterPro" id="IPR036249">
    <property type="entry name" value="Thioredoxin-like_sf"/>
</dbReference>
<dbReference type="EMBL" id="CAJPEV010001023">
    <property type="protein sequence ID" value="CAG0890224.1"/>
    <property type="molecule type" value="Genomic_DNA"/>
</dbReference>